<dbReference type="InterPro" id="IPR053167">
    <property type="entry name" value="Spore_coat_component"/>
</dbReference>
<feature type="signal peptide" evidence="1">
    <location>
        <begin position="1"/>
        <end position="23"/>
    </location>
</feature>
<evidence type="ECO:0000313" key="3">
    <source>
        <dbReference type="EMBL" id="MDE8652334.1"/>
    </source>
</evidence>
<proteinExistence type="predicted"/>
<reference evidence="3 4" key="1">
    <citation type="submission" date="2023-03" db="EMBL/GenBank/DDBJ databases">
        <title>NovoSphingobium album sp. nov. isolated from polycyclic aromatic hydrocarbons- and heavy-metal polluted soil.</title>
        <authorList>
            <person name="Liu Z."/>
            <person name="Wang K."/>
        </authorList>
    </citation>
    <scope>NUCLEOTIDE SEQUENCE [LARGE SCALE GENOMIC DNA]</scope>
    <source>
        <strain evidence="3 4">H3SJ31-1</strain>
    </source>
</reference>
<dbReference type="PANTHER" id="PTHR37089">
    <property type="entry name" value="PROTEIN U-RELATED"/>
    <property type="match status" value="1"/>
</dbReference>
<feature type="domain" description="Spore coat protein U/FanG" evidence="2">
    <location>
        <begin position="28"/>
        <end position="172"/>
    </location>
</feature>
<organism evidence="3 4">
    <name type="scientific">Novosphingobium album</name>
    <name type="common">ex Liu et al. 2023</name>
    <dbReference type="NCBI Taxonomy" id="3031130"/>
    <lineage>
        <taxon>Bacteria</taxon>
        <taxon>Pseudomonadati</taxon>
        <taxon>Pseudomonadota</taxon>
        <taxon>Alphaproteobacteria</taxon>
        <taxon>Sphingomonadales</taxon>
        <taxon>Sphingomonadaceae</taxon>
        <taxon>Novosphingobium</taxon>
    </lineage>
</organism>
<dbReference type="Pfam" id="PF05229">
    <property type="entry name" value="SCPU"/>
    <property type="match status" value="1"/>
</dbReference>
<dbReference type="InterPro" id="IPR007893">
    <property type="entry name" value="Spore_coat_U/FanG"/>
</dbReference>
<evidence type="ECO:0000313" key="4">
    <source>
        <dbReference type="Proteomes" id="UP001216253"/>
    </source>
</evidence>
<keyword evidence="4" id="KW-1185">Reference proteome</keyword>
<dbReference type="SMART" id="SM00972">
    <property type="entry name" value="SCPU"/>
    <property type="match status" value="1"/>
</dbReference>
<dbReference type="RefSeq" id="WP_275228418.1">
    <property type="nucleotide sequence ID" value="NZ_JARESE010000036.1"/>
</dbReference>
<gene>
    <name evidence="3" type="ORF">PYV00_11525</name>
</gene>
<name>A0ABT5WR59_9SPHN</name>
<sequence>MMRNISIAVLGVAGLAIHTSANAQTVIGTIDSTIELTAACEVNGSTGTNGVDFGTLDFGSHSTFFTQATTQLQSGAGNTIEIRCSPGADATLTFASGNNDGEVNGSGRAMAFNAHFVPYDIYSDAGFQNVLDNDATIPVTADGTMQDIPIYGRALGASGLVAGTYTDTISVTLGF</sequence>
<accession>A0ABT5WR59</accession>
<feature type="chain" id="PRO_5045683613" evidence="1">
    <location>
        <begin position="24"/>
        <end position="175"/>
    </location>
</feature>
<protein>
    <submittedName>
        <fullName evidence="3">Spore coat U domain-containing protein</fullName>
    </submittedName>
</protein>
<keyword evidence="1" id="KW-0732">Signal</keyword>
<dbReference type="EMBL" id="JARESE010000036">
    <property type="protein sequence ID" value="MDE8652334.1"/>
    <property type="molecule type" value="Genomic_DNA"/>
</dbReference>
<evidence type="ECO:0000259" key="2">
    <source>
        <dbReference type="Pfam" id="PF05229"/>
    </source>
</evidence>
<dbReference type="Proteomes" id="UP001216253">
    <property type="component" value="Unassembled WGS sequence"/>
</dbReference>
<dbReference type="PANTHER" id="PTHR37089:SF4">
    <property type="entry name" value="EXPORTED PROTEIN"/>
    <property type="match status" value="1"/>
</dbReference>
<comment type="caution">
    <text evidence="3">The sequence shown here is derived from an EMBL/GenBank/DDBJ whole genome shotgun (WGS) entry which is preliminary data.</text>
</comment>
<evidence type="ECO:0000256" key="1">
    <source>
        <dbReference type="SAM" id="SignalP"/>
    </source>
</evidence>